<keyword evidence="3" id="KW-1185">Reference proteome</keyword>
<dbReference type="Pfam" id="PF02965">
    <property type="entry name" value="Met_synt_B12"/>
    <property type="match status" value="1"/>
</dbReference>
<dbReference type="InterPro" id="IPR037010">
    <property type="entry name" value="VitB12-dep_Met_synth_activ_sf"/>
</dbReference>
<feature type="domain" description="AdoMet activation" evidence="1">
    <location>
        <begin position="158"/>
        <end position="199"/>
    </location>
</feature>
<organism evidence="2">
    <name type="scientific">Vecturithrix granuli</name>
    <dbReference type="NCBI Taxonomy" id="1499967"/>
    <lineage>
        <taxon>Bacteria</taxon>
        <taxon>Candidatus Moduliflexota</taxon>
        <taxon>Candidatus Vecturitrichia</taxon>
        <taxon>Candidatus Vecturitrichales</taxon>
        <taxon>Candidatus Vecturitrichaceae</taxon>
        <taxon>Candidatus Vecturithrix</taxon>
    </lineage>
</organism>
<dbReference type="STRING" id="1499967.U27_03080"/>
<dbReference type="InterPro" id="IPR004223">
    <property type="entry name" value="VitB12-dep_Met_synth_activ_dom"/>
</dbReference>
<proteinExistence type="predicted"/>
<dbReference type="EMBL" id="DF820464">
    <property type="protein sequence ID" value="GAK56118.1"/>
    <property type="molecule type" value="Genomic_DNA"/>
</dbReference>
<accession>A0A081BUW3</accession>
<dbReference type="eggNOG" id="COG1410">
    <property type="taxonomic scope" value="Bacteria"/>
</dbReference>
<dbReference type="Proteomes" id="UP000030661">
    <property type="component" value="Unassembled WGS sequence"/>
</dbReference>
<evidence type="ECO:0000313" key="2">
    <source>
        <dbReference type="EMBL" id="GAK56118.1"/>
    </source>
</evidence>
<dbReference type="Gene3D" id="3.40.109.40">
    <property type="match status" value="1"/>
</dbReference>
<gene>
    <name evidence="2" type="ORF">U27_03080</name>
</gene>
<evidence type="ECO:0000313" key="3">
    <source>
        <dbReference type="Proteomes" id="UP000030661"/>
    </source>
</evidence>
<evidence type="ECO:0000259" key="1">
    <source>
        <dbReference type="Pfam" id="PF02965"/>
    </source>
</evidence>
<dbReference type="GO" id="GO:0008705">
    <property type="term" value="F:methionine synthase activity"/>
    <property type="evidence" value="ECO:0007669"/>
    <property type="project" value="InterPro"/>
</dbReference>
<protein>
    <submittedName>
        <fullName evidence="2">Vitamin B12 dependent methionine synthase, activation domain protein</fullName>
    </submittedName>
</protein>
<name>A0A081BUW3_VECG1</name>
<dbReference type="AlphaFoldDB" id="A0A081BUW3"/>
<dbReference type="SUPFAM" id="SSF56507">
    <property type="entry name" value="Methionine synthase activation domain-like"/>
    <property type="match status" value="1"/>
</dbReference>
<reference evidence="2" key="1">
    <citation type="journal article" date="2015" name="PeerJ">
        <title>First genomic representation of candidate bacterial phylum KSB3 points to enhanced environmental sensing as a trigger of wastewater bulking.</title>
        <authorList>
            <person name="Sekiguchi Y."/>
            <person name="Ohashi A."/>
            <person name="Parks D.H."/>
            <person name="Yamauchi T."/>
            <person name="Tyson G.W."/>
            <person name="Hugenholtz P."/>
        </authorList>
    </citation>
    <scope>NUCLEOTIDE SEQUENCE [LARGE SCALE GENOMIC DNA]</scope>
</reference>
<dbReference type="HOGENOM" id="CLU_105790_0_0_0"/>
<sequence length="229" mass="26292">MQVENSMEILQSIPMNIDIHAVLAASRIKTESRDGKIIQELIESVQPAIQPKAVYRLCYIDSRQENTITFGGVHFTSRVMQVNLEQTERVFPFIVTAGRELEEATRNTTDMLHQYALDVLKETVLRQALEYVQTHLKETYNLQKISMMNPGSLTDWPITEQPKLFSLFGDVKQLIGVELTESYLMYPVKSVSGLIFPTEVSFVNCQLCPRENCPGRRAPYDEMLLHMKY</sequence>